<feature type="transmembrane region" description="Helical" evidence="8">
    <location>
        <begin position="34"/>
        <end position="55"/>
    </location>
</feature>
<dbReference type="GO" id="GO:0033214">
    <property type="term" value="P:siderophore-iron import into cell"/>
    <property type="evidence" value="ECO:0007669"/>
    <property type="project" value="TreeGrafter"/>
</dbReference>
<dbReference type="STRING" id="634436.SAMN05216361_1598"/>
<dbReference type="InterPro" id="IPR000522">
    <property type="entry name" value="ABC_transptr_permease_BtuC"/>
</dbReference>
<dbReference type="InterPro" id="IPR037294">
    <property type="entry name" value="ABC_BtuC-like"/>
</dbReference>
<protein>
    <submittedName>
        <fullName evidence="9">Iron complex transport system permease protein</fullName>
    </submittedName>
</protein>
<feature type="transmembrane region" description="Helical" evidence="8">
    <location>
        <begin position="149"/>
        <end position="169"/>
    </location>
</feature>
<accession>A0A1M5HSM7</accession>
<dbReference type="Pfam" id="PF01032">
    <property type="entry name" value="FecCD"/>
    <property type="match status" value="1"/>
</dbReference>
<evidence type="ECO:0000256" key="5">
    <source>
        <dbReference type="ARBA" id="ARBA00022692"/>
    </source>
</evidence>
<feature type="transmembrane region" description="Helical" evidence="8">
    <location>
        <begin position="120"/>
        <end position="143"/>
    </location>
</feature>
<keyword evidence="5 8" id="KW-0812">Transmembrane</keyword>
<feature type="transmembrane region" description="Helical" evidence="8">
    <location>
        <begin position="338"/>
        <end position="359"/>
    </location>
</feature>
<reference evidence="10" key="1">
    <citation type="submission" date="2016-11" db="EMBL/GenBank/DDBJ databases">
        <authorList>
            <person name="Varghese N."/>
            <person name="Submissions S."/>
        </authorList>
    </citation>
    <scope>NUCLEOTIDE SEQUENCE [LARGE SCALE GENOMIC DNA]</scope>
    <source>
        <strain evidence="10">CGMCC 1.8995</strain>
    </source>
</reference>
<organism evidence="9 10">
    <name type="scientific">Marisediminitalea aggregata</name>
    <dbReference type="NCBI Taxonomy" id="634436"/>
    <lineage>
        <taxon>Bacteria</taxon>
        <taxon>Pseudomonadati</taxon>
        <taxon>Pseudomonadota</taxon>
        <taxon>Gammaproteobacteria</taxon>
        <taxon>Alteromonadales</taxon>
        <taxon>Alteromonadaceae</taxon>
        <taxon>Marisediminitalea</taxon>
    </lineage>
</organism>
<keyword evidence="7 8" id="KW-0472">Membrane</keyword>
<evidence type="ECO:0000256" key="8">
    <source>
        <dbReference type="SAM" id="Phobius"/>
    </source>
</evidence>
<dbReference type="AlphaFoldDB" id="A0A1M5HSM7"/>
<evidence type="ECO:0000256" key="7">
    <source>
        <dbReference type="ARBA" id="ARBA00023136"/>
    </source>
</evidence>
<dbReference type="Proteomes" id="UP000184520">
    <property type="component" value="Unassembled WGS sequence"/>
</dbReference>
<comment type="similarity">
    <text evidence="2">Belongs to the binding-protein-dependent transport system permease family. FecCD subfamily.</text>
</comment>
<feature type="transmembrane region" description="Helical" evidence="8">
    <location>
        <begin position="223"/>
        <end position="242"/>
    </location>
</feature>
<name>A0A1M5HSM7_9ALTE</name>
<evidence type="ECO:0000313" key="9">
    <source>
        <dbReference type="EMBL" id="SHG18858.1"/>
    </source>
</evidence>
<dbReference type="Gene3D" id="1.10.3470.10">
    <property type="entry name" value="ABC transporter involved in vitamin B12 uptake, BtuC"/>
    <property type="match status" value="1"/>
</dbReference>
<dbReference type="CDD" id="cd06550">
    <property type="entry name" value="TM_ABC_iron-siderophores_like"/>
    <property type="match status" value="1"/>
</dbReference>
<keyword evidence="3" id="KW-0813">Transport</keyword>
<dbReference type="GO" id="GO:0022857">
    <property type="term" value="F:transmembrane transporter activity"/>
    <property type="evidence" value="ECO:0007669"/>
    <property type="project" value="InterPro"/>
</dbReference>
<keyword evidence="6 8" id="KW-1133">Transmembrane helix</keyword>
<keyword evidence="10" id="KW-1185">Reference proteome</keyword>
<feature type="transmembrane region" description="Helical" evidence="8">
    <location>
        <begin position="181"/>
        <end position="203"/>
    </location>
</feature>
<keyword evidence="4" id="KW-1003">Cell membrane</keyword>
<evidence type="ECO:0000256" key="4">
    <source>
        <dbReference type="ARBA" id="ARBA00022475"/>
    </source>
</evidence>
<evidence type="ECO:0000256" key="2">
    <source>
        <dbReference type="ARBA" id="ARBA00007935"/>
    </source>
</evidence>
<evidence type="ECO:0000256" key="1">
    <source>
        <dbReference type="ARBA" id="ARBA00004651"/>
    </source>
</evidence>
<dbReference type="SUPFAM" id="SSF81345">
    <property type="entry name" value="ABC transporter involved in vitamin B12 uptake, BtuC"/>
    <property type="match status" value="1"/>
</dbReference>
<gene>
    <name evidence="9" type="ORF">SAMN05216361_1598</name>
</gene>
<sequence length="367" mass="39265">MLRTHNNVTNLTAHAADVQVNQHITARDHRRQHILTGAVSAVFISAWLSVSLGSYDWQWSAIWQYLTAEDAAPRHVAMQWYVLWDLRLPRTLMAICVGALLGMAGCAMQGLVRNPLADPGLIGISGGAAAAAATSMAILPLYWPGITPFATVIAAFCGALLTVAMVLHMARRAHGIAVGTLILAGVAINALTGTVIGAISYLADDDALRQISYWTMGSLAGANWLQVAILSSCLAISASVFWHCRSALNLFALGEQDAAYQGLNVKRYKNLLLWTVAFAVALATALCGIIGFIGLVIPHICRNLVGVDQRFLMPASGILGSVLLVLSDCVSRSLFSPLEIPIGIITSAVGAPFFLYLLYQQRGRIDD</sequence>
<evidence type="ECO:0000313" key="10">
    <source>
        <dbReference type="Proteomes" id="UP000184520"/>
    </source>
</evidence>
<dbReference type="GO" id="GO:0005886">
    <property type="term" value="C:plasma membrane"/>
    <property type="evidence" value="ECO:0007669"/>
    <property type="project" value="UniProtKB-SubCell"/>
</dbReference>
<dbReference type="EMBL" id="FQWD01000002">
    <property type="protein sequence ID" value="SHG18858.1"/>
    <property type="molecule type" value="Genomic_DNA"/>
</dbReference>
<dbReference type="PANTHER" id="PTHR30472:SF25">
    <property type="entry name" value="ABC TRANSPORTER PERMEASE PROTEIN MJ0876-RELATED"/>
    <property type="match status" value="1"/>
</dbReference>
<evidence type="ECO:0000256" key="3">
    <source>
        <dbReference type="ARBA" id="ARBA00022448"/>
    </source>
</evidence>
<feature type="transmembrane region" description="Helical" evidence="8">
    <location>
        <begin position="271"/>
        <end position="297"/>
    </location>
</feature>
<dbReference type="FunFam" id="1.10.3470.10:FF:000001">
    <property type="entry name" value="Vitamin B12 ABC transporter permease BtuC"/>
    <property type="match status" value="1"/>
</dbReference>
<proteinExistence type="inferred from homology"/>
<dbReference type="PANTHER" id="PTHR30472">
    <property type="entry name" value="FERRIC ENTEROBACTIN TRANSPORT SYSTEM PERMEASE PROTEIN"/>
    <property type="match status" value="1"/>
</dbReference>
<evidence type="ECO:0000256" key="6">
    <source>
        <dbReference type="ARBA" id="ARBA00022989"/>
    </source>
</evidence>
<feature type="transmembrane region" description="Helical" evidence="8">
    <location>
        <begin position="88"/>
        <end position="108"/>
    </location>
</feature>
<comment type="subcellular location">
    <subcellularLocation>
        <location evidence="1">Cell membrane</location>
        <topology evidence="1">Multi-pass membrane protein</topology>
    </subcellularLocation>
</comment>